<protein>
    <submittedName>
        <fullName evidence="1">Uncharacterized protein</fullName>
    </submittedName>
</protein>
<dbReference type="EMBL" id="VSRR010007562">
    <property type="protein sequence ID" value="MPC47120.1"/>
    <property type="molecule type" value="Genomic_DNA"/>
</dbReference>
<dbReference type="AlphaFoldDB" id="A0A5B7FHQ7"/>
<accession>A0A5B7FHQ7</accession>
<proteinExistence type="predicted"/>
<gene>
    <name evidence="1" type="ORF">E2C01_040855</name>
</gene>
<name>A0A5B7FHQ7_PORTR</name>
<evidence type="ECO:0000313" key="1">
    <source>
        <dbReference type="EMBL" id="MPC47120.1"/>
    </source>
</evidence>
<sequence length="84" mass="9182">MPTAHLILPTACLSSSRDVTAKVFTPCHPLAATRSFSAVAKIAANVLRHYDRSSPDQYRLTTLLCFLLTTCSTHGGNPITYCRE</sequence>
<dbReference type="Proteomes" id="UP000324222">
    <property type="component" value="Unassembled WGS sequence"/>
</dbReference>
<evidence type="ECO:0000313" key="2">
    <source>
        <dbReference type="Proteomes" id="UP000324222"/>
    </source>
</evidence>
<keyword evidence="2" id="KW-1185">Reference proteome</keyword>
<reference evidence="1 2" key="1">
    <citation type="submission" date="2019-05" db="EMBL/GenBank/DDBJ databases">
        <title>Another draft genome of Portunus trituberculatus and its Hox gene families provides insights of decapod evolution.</title>
        <authorList>
            <person name="Jeong J.-H."/>
            <person name="Song I."/>
            <person name="Kim S."/>
            <person name="Choi T."/>
            <person name="Kim D."/>
            <person name="Ryu S."/>
            <person name="Kim W."/>
        </authorList>
    </citation>
    <scope>NUCLEOTIDE SEQUENCE [LARGE SCALE GENOMIC DNA]</scope>
    <source>
        <tissue evidence="1">Muscle</tissue>
    </source>
</reference>
<comment type="caution">
    <text evidence="1">The sequence shown here is derived from an EMBL/GenBank/DDBJ whole genome shotgun (WGS) entry which is preliminary data.</text>
</comment>
<organism evidence="1 2">
    <name type="scientific">Portunus trituberculatus</name>
    <name type="common">Swimming crab</name>
    <name type="synonym">Neptunus trituberculatus</name>
    <dbReference type="NCBI Taxonomy" id="210409"/>
    <lineage>
        <taxon>Eukaryota</taxon>
        <taxon>Metazoa</taxon>
        <taxon>Ecdysozoa</taxon>
        <taxon>Arthropoda</taxon>
        <taxon>Crustacea</taxon>
        <taxon>Multicrustacea</taxon>
        <taxon>Malacostraca</taxon>
        <taxon>Eumalacostraca</taxon>
        <taxon>Eucarida</taxon>
        <taxon>Decapoda</taxon>
        <taxon>Pleocyemata</taxon>
        <taxon>Brachyura</taxon>
        <taxon>Eubrachyura</taxon>
        <taxon>Portunoidea</taxon>
        <taxon>Portunidae</taxon>
        <taxon>Portuninae</taxon>
        <taxon>Portunus</taxon>
    </lineage>
</organism>